<dbReference type="GO" id="GO:0016779">
    <property type="term" value="F:nucleotidyltransferase activity"/>
    <property type="evidence" value="ECO:0007669"/>
    <property type="project" value="InterPro"/>
</dbReference>
<dbReference type="PANTHER" id="PTHR37030">
    <property type="entry name" value="NUCLEOTIDYLTRANSFERASE"/>
    <property type="match status" value="1"/>
</dbReference>
<dbReference type="Pfam" id="PF01909">
    <property type="entry name" value="NTP_transf_2"/>
    <property type="match status" value="1"/>
</dbReference>
<dbReference type="Gene3D" id="3.30.460.10">
    <property type="entry name" value="Beta Polymerase, domain 2"/>
    <property type="match status" value="1"/>
</dbReference>
<dbReference type="InParanoid" id="A0A7L9FL34"/>
<sequence>MPRIVQAVKALLPDSRVYVFGSVLKGEAVGGSDVDVLIVSSLLPVDNLSRAEIKARVEELASLPPYHPFELHLADESEAKWYFSRVKELVEVTDAG</sequence>
<dbReference type="Proteomes" id="UP000594121">
    <property type="component" value="Chromosome"/>
</dbReference>
<accession>A0A7L9FL34</accession>
<dbReference type="InterPro" id="IPR043519">
    <property type="entry name" value="NT_sf"/>
</dbReference>
<evidence type="ECO:0000313" key="3">
    <source>
        <dbReference type="Proteomes" id="UP000594121"/>
    </source>
</evidence>
<dbReference type="CDD" id="cd05403">
    <property type="entry name" value="NT_KNTase_like"/>
    <property type="match status" value="1"/>
</dbReference>
<organism evidence="2 3">
    <name type="scientific">Infirmifilum lucidum</name>
    <dbReference type="NCBI Taxonomy" id="2776706"/>
    <lineage>
        <taxon>Archaea</taxon>
        <taxon>Thermoproteota</taxon>
        <taxon>Thermoprotei</taxon>
        <taxon>Thermofilales</taxon>
        <taxon>Thermofilaceae</taxon>
        <taxon>Infirmifilum</taxon>
    </lineage>
</organism>
<dbReference type="EMBL" id="CP062310">
    <property type="protein sequence ID" value="QOJ79733.1"/>
    <property type="molecule type" value="Genomic_DNA"/>
</dbReference>
<dbReference type="SUPFAM" id="SSF81301">
    <property type="entry name" value="Nucleotidyltransferase"/>
    <property type="match status" value="1"/>
</dbReference>
<keyword evidence="3" id="KW-1185">Reference proteome</keyword>
<keyword evidence="2" id="KW-0808">Transferase</keyword>
<protein>
    <submittedName>
        <fullName evidence="2">Nucleotidyltransferase domain-containing protein</fullName>
    </submittedName>
</protein>
<feature type="domain" description="Polymerase nucleotidyl transferase" evidence="1">
    <location>
        <begin position="3"/>
        <end position="64"/>
    </location>
</feature>
<dbReference type="KEGG" id="thel:IG193_01335"/>
<name>A0A7L9FL34_9CREN</name>
<reference evidence="2 3" key="1">
    <citation type="submission" date="2020-10" db="EMBL/GenBank/DDBJ databases">
        <title>Thermofilum lucidum 3507LT sp. nov. a novel member of Thermofilaceae family isolated from Chile hot spring, and proposal of description order Thermofilales.</title>
        <authorList>
            <person name="Zayulina K.S."/>
            <person name="Elcheninov A.G."/>
            <person name="Toshchakov S.V."/>
            <person name="Kublanov I.V."/>
        </authorList>
    </citation>
    <scope>NUCLEOTIDE SEQUENCE [LARGE SCALE GENOMIC DNA]</scope>
    <source>
        <strain evidence="2 3">3507LT</strain>
    </source>
</reference>
<evidence type="ECO:0000259" key="1">
    <source>
        <dbReference type="Pfam" id="PF01909"/>
    </source>
</evidence>
<proteinExistence type="predicted"/>
<dbReference type="InterPro" id="IPR002934">
    <property type="entry name" value="Polymerase_NTP_transf_dom"/>
</dbReference>
<dbReference type="PANTHER" id="PTHR37030:SF1">
    <property type="entry name" value="NUCLEOTIDYLTRANSFERASE"/>
    <property type="match status" value="1"/>
</dbReference>
<dbReference type="AlphaFoldDB" id="A0A7L9FL34"/>
<evidence type="ECO:0000313" key="2">
    <source>
        <dbReference type="EMBL" id="QOJ79733.1"/>
    </source>
</evidence>
<gene>
    <name evidence="2" type="ORF">IG193_01335</name>
</gene>